<dbReference type="SUPFAM" id="SSF55909">
    <property type="entry name" value="Pentein"/>
    <property type="match status" value="1"/>
</dbReference>
<proteinExistence type="predicted"/>
<dbReference type="RefSeq" id="WP_243648631.1">
    <property type="nucleotide sequence ID" value="NZ_SMAG01000001.1"/>
</dbReference>
<keyword evidence="2" id="KW-1185">Reference proteome</keyword>
<reference evidence="1 2" key="1">
    <citation type="submission" date="2019-03" db="EMBL/GenBank/DDBJ databases">
        <title>Genomic Encyclopedia of Type Strains, Phase IV (KMG-IV): sequencing the most valuable type-strain genomes for metagenomic binning, comparative biology and taxonomic classification.</title>
        <authorList>
            <person name="Goeker M."/>
        </authorList>
    </citation>
    <scope>NUCLEOTIDE SEQUENCE [LARGE SCALE GENOMIC DNA]</scope>
    <source>
        <strain evidence="1 2">DSM 45707</strain>
    </source>
</reference>
<dbReference type="EMBL" id="SMAG01000001">
    <property type="protein sequence ID" value="TCS97010.1"/>
    <property type="molecule type" value="Genomic_DNA"/>
</dbReference>
<name>A0A4R3LCJ7_9BACL</name>
<sequence>MDHQKIAETPRCFSEYGQLEQVVLCTPQYMRIVDIINETQRSYVEENIQVNVAIEQHQKLVSTLEEAQVEVILIPPDSQLPEQVFTRDIAFTIGENIFIGNMQTTIRNGEEKIFQNMLDQRGISYHTLKSGTIEGGDVIIDDKKVWIGIGNRSSEPVLRELQNLLPDYHITPVPFNPRYLHLDCVFNPISAHEALIFSPAFPQESLDLLSDSYDLIEVTEKEQFQLCVNLIALGEKKVVTQPLYHELNRELEQRGFHLVHVDISEIIKSGGGFRCITMPLVRRR</sequence>
<keyword evidence="1" id="KW-0378">Hydrolase</keyword>
<dbReference type="GO" id="GO:0016990">
    <property type="term" value="F:arginine deiminase activity"/>
    <property type="evidence" value="ECO:0007669"/>
    <property type="project" value="TreeGrafter"/>
</dbReference>
<dbReference type="Proteomes" id="UP000294937">
    <property type="component" value="Unassembled WGS sequence"/>
</dbReference>
<dbReference type="Pfam" id="PF19420">
    <property type="entry name" value="DDAH_eukar"/>
    <property type="match status" value="1"/>
</dbReference>
<dbReference type="Gene3D" id="3.75.10.10">
    <property type="entry name" value="L-arginine/glycine Amidinotransferase, Chain A"/>
    <property type="match status" value="1"/>
</dbReference>
<organism evidence="1 2">
    <name type="scientific">Hazenella coriacea</name>
    <dbReference type="NCBI Taxonomy" id="1179467"/>
    <lineage>
        <taxon>Bacteria</taxon>
        <taxon>Bacillati</taxon>
        <taxon>Bacillota</taxon>
        <taxon>Bacilli</taxon>
        <taxon>Bacillales</taxon>
        <taxon>Thermoactinomycetaceae</taxon>
        <taxon>Hazenella</taxon>
    </lineage>
</organism>
<evidence type="ECO:0000313" key="1">
    <source>
        <dbReference type="EMBL" id="TCS97010.1"/>
    </source>
</evidence>
<evidence type="ECO:0000313" key="2">
    <source>
        <dbReference type="Proteomes" id="UP000294937"/>
    </source>
</evidence>
<dbReference type="GO" id="GO:0019546">
    <property type="term" value="P:L-arginine deiminase pathway"/>
    <property type="evidence" value="ECO:0007669"/>
    <property type="project" value="TreeGrafter"/>
</dbReference>
<dbReference type="PANTHER" id="PTHR47271">
    <property type="entry name" value="ARGININE DEIMINASE"/>
    <property type="match status" value="1"/>
</dbReference>
<protein>
    <submittedName>
        <fullName evidence="1">N-dimethylarginine dimethylaminohydrolase</fullName>
    </submittedName>
</protein>
<dbReference type="PANTHER" id="PTHR47271:SF2">
    <property type="entry name" value="ARGININE DEIMINASE"/>
    <property type="match status" value="1"/>
</dbReference>
<dbReference type="AlphaFoldDB" id="A0A4R3LCJ7"/>
<gene>
    <name evidence="1" type="ORF">EDD58_101657</name>
</gene>
<comment type="caution">
    <text evidence="1">The sequence shown here is derived from an EMBL/GenBank/DDBJ whole genome shotgun (WGS) entry which is preliminary data.</text>
</comment>
<accession>A0A4R3LCJ7</accession>